<dbReference type="Proteomes" id="UP000479531">
    <property type="component" value="Unassembled WGS sequence"/>
</dbReference>
<dbReference type="AlphaFoldDB" id="A0A173R2M0"/>
<dbReference type="InterPro" id="IPR004839">
    <property type="entry name" value="Aminotransferase_I/II_large"/>
</dbReference>
<evidence type="ECO:0000313" key="17">
    <source>
        <dbReference type="Proteomes" id="UP000478483"/>
    </source>
</evidence>
<evidence type="ECO:0000313" key="15">
    <source>
        <dbReference type="Proteomes" id="UP000284051"/>
    </source>
</evidence>
<dbReference type="PANTHER" id="PTHR46577:SF1">
    <property type="entry name" value="HTH-TYPE TRANSCRIPTIONAL REGULATORY PROTEIN GABR"/>
    <property type="match status" value="1"/>
</dbReference>
<evidence type="ECO:0000313" key="8">
    <source>
        <dbReference type="EMBL" id="MTR83819.1"/>
    </source>
</evidence>
<keyword evidence="5" id="KW-0804">Transcription</keyword>
<evidence type="ECO:0000256" key="3">
    <source>
        <dbReference type="ARBA" id="ARBA00023015"/>
    </source>
</evidence>
<reference evidence="8 17" key="3">
    <citation type="journal article" date="2019" name="Nat. Med.">
        <title>A library of human gut bacterial isolates paired with longitudinal multiomics data enables mechanistic microbiome research.</title>
        <authorList>
            <person name="Poyet M."/>
            <person name="Groussin M."/>
            <person name="Gibbons S.M."/>
            <person name="Avila-Pacheco J."/>
            <person name="Jiang X."/>
            <person name="Kearney S.M."/>
            <person name="Perrotta A.R."/>
            <person name="Berdy B."/>
            <person name="Zhao S."/>
            <person name="Lieberman T.D."/>
            <person name="Swanson P.K."/>
            <person name="Smith M."/>
            <person name="Roesemann S."/>
            <person name="Alexander J.E."/>
            <person name="Rich S.A."/>
            <person name="Livny J."/>
            <person name="Vlamakis H."/>
            <person name="Clish C."/>
            <person name="Bullock K."/>
            <person name="Deik A."/>
            <person name="Scott J."/>
            <person name="Pierce K.A."/>
            <person name="Xavier R.J."/>
            <person name="Alm E.J."/>
        </authorList>
    </citation>
    <scope>NUCLEOTIDE SEQUENCE [LARGE SCALE GENOMIC DNA]</scope>
    <source>
        <strain evidence="8 17">BIOML-A1</strain>
    </source>
</reference>
<dbReference type="Proteomes" id="UP000284051">
    <property type="component" value="Unassembled WGS sequence"/>
</dbReference>
<evidence type="ECO:0000313" key="9">
    <source>
        <dbReference type="EMBL" id="MVQ44173.1"/>
    </source>
</evidence>
<evidence type="ECO:0000313" key="12">
    <source>
        <dbReference type="EMBL" id="RHG27442.1"/>
    </source>
</evidence>
<dbReference type="STRING" id="166486.ERS852572_00142"/>
<dbReference type="Proteomes" id="UP000478483">
    <property type="component" value="Unassembled WGS sequence"/>
</dbReference>
<evidence type="ECO:0000313" key="11">
    <source>
        <dbReference type="EMBL" id="RHC17956.1"/>
    </source>
</evidence>
<keyword evidence="3" id="KW-0805">Transcription regulation</keyword>
<dbReference type="InterPro" id="IPR000524">
    <property type="entry name" value="Tscrpt_reg_HTH_GntR"/>
</dbReference>
<dbReference type="Proteomes" id="UP000095350">
    <property type="component" value="Unassembled WGS sequence"/>
</dbReference>
<dbReference type="EMBL" id="QSHO01000005">
    <property type="protein sequence ID" value="RHC17956.1"/>
    <property type="molecule type" value="Genomic_DNA"/>
</dbReference>
<keyword evidence="2" id="KW-0663">Pyridoxal phosphate</keyword>
<dbReference type="GeneID" id="61434065"/>
<evidence type="ECO:0000313" key="14">
    <source>
        <dbReference type="Proteomes" id="UP000283513"/>
    </source>
</evidence>
<dbReference type="EMBL" id="WNAJ01000001">
    <property type="protein sequence ID" value="MTR83819.1"/>
    <property type="molecule type" value="Genomic_DNA"/>
</dbReference>
<dbReference type="InterPro" id="IPR015421">
    <property type="entry name" value="PyrdxlP-dep_Trfase_major"/>
</dbReference>
<dbReference type="GO" id="GO:0030170">
    <property type="term" value="F:pyridoxal phosphate binding"/>
    <property type="evidence" value="ECO:0007669"/>
    <property type="project" value="InterPro"/>
</dbReference>
<dbReference type="Gene3D" id="1.10.10.10">
    <property type="entry name" value="Winged helix-like DNA-binding domain superfamily/Winged helix DNA-binding domain"/>
    <property type="match status" value="1"/>
</dbReference>
<dbReference type="CDD" id="cd07377">
    <property type="entry name" value="WHTH_GntR"/>
    <property type="match status" value="1"/>
</dbReference>
<dbReference type="GO" id="GO:0003677">
    <property type="term" value="F:DNA binding"/>
    <property type="evidence" value="ECO:0007669"/>
    <property type="project" value="UniProtKB-KW"/>
</dbReference>
<evidence type="ECO:0000313" key="10">
    <source>
        <dbReference type="EMBL" id="RHA66964.1"/>
    </source>
</evidence>
<dbReference type="PANTHER" id="PTHR46577">
    <property type="entry name" value="HTH-TYPE TRANSCRIPTIONAL REGULATORY PROTEIN GABR"/>
    <property type="match status" value="1"/>
</dbReference>
<comment type="similarity">
    <text evidence="1">In the C-terminal section; belongs to the class-I pyridoxal-phosphate-dependent aminotransferase family.</text>
</comment>
<dbReference type="SUPFAM" id="SSF53383">
    <property type="entry name" value="PLP-dependent transferases"/>
    <property type="match status" value="1"/>
</dbReference>
<dbReference type="GO" id="GO:0008483">
    <property type="term" value="F:transaminase activity"/>
    <property type="evidence" value="ECO:0007669"/>
    <property type="project" value="UniProtKB-KW"/>
</dbReference>
<feature type="domain" description="HTH gntR-type" evidence="6">
    <location>
        <begin position="14"/>
        <end position="82"/>
    </location>
</feature>
<dbReference type="OrthoDB" id="9808770at2"/>
<dbReference type="InterPro" id="IPR051446">
    <property type="entry name" value="HTH_trans_reg/aminotransferase"/>
</dbReference>
<keyword evidence="4" id="KW-0238">DNA-binding</keyword>
<dbReference type="Proteomes" id="UP000284465">
    <property type="component" value="Unassembled WGS sequence"/>
</dbReference>
<evidence type="ECO:0000256" key="2">
    <source>
        <dbReference type="ARBA" id="ARBA00022898"/>
    </source>
</evidence>
<dbReference type="Pfam" id="PF00392">
    <property type="entry name" value="GntR"/>
    <property type="match status" value="1"/>
</dbReference>
<dbReference type="RefSeq" id="WP_006859125.1">
    <property type="nucleotide sequence ID" value="NZ_CABIYH010000001.1"/>
</dbReference>
<evidence type="ECO:0000259" key="6">
    <source>
        <dbReference type="PROSITE" id="PS50949"/>
    </source>
</evidence>
<dbReference type="InterPro" id="IPR036390">
    <property type="entry name" value="WH_DNA-bd_sf"/>
</dbReference>
<keyword evidence="8" id="KW-0032">Aminotransferase</keyword>
<evidence type="ECO:0000256" key="1">
    <source>
        <dbReference type="ARBA" id="ARBA00005384"/>
    </source>
</evidence>
<dbReference type="SUPFAM" id="SSF46785">
    <property type="entry name" value="Winged helix' DNA-binding domain"/>
    <property type="match status" value="1"/>
</dbReference>
<dbReference type="EMBL" id="WGGT01000001">
    <property type="protein sequence ID" value="MVQ44173.1"/>
    <property type="molecule type" value="Genomic_DNA"/>
</dbReference>
<evidence type="ECO:0000313" key="18">
    <source>
        <dbReference type="Proteomes" id="UP000479531"/>
    </source>
</evidence>
<reference evidence="14 15" key="2">
    <citation type="submission" date="2018-08" db="EMBL/GenBank/DDBJ databases">
        <title>A genome reference for cultivated species of the human gut microbiota.</title>
        <authorList>
            <person name="Zou Y."/>
            <person name="Xue W."/>
            <person name="Luo G."/>
        </authorList>
    </citation>
    <scope>NUCLEOTIDE SEQUENCE [LARGE SCALE GENOMIC DNA]</scope>
    <source>
        <strain evidence="12 15">AM22-21LB</strain>
        <strain evidence="11 14">AM37-1AC</strain>
        <strain evidence="10 16">AM43-11</strain>
    </source>
</reference>
<dbReference type="SMART" id="SM00345">
    <property type="entry name" value="HTH_GNTR"/>
    <property type="match status" value="1"/>
</dbReference>
<dbReference type="PRINTS" id="PR00035">
    <property type="entry name" value="HTHGNTR"/>
</dbReference>
<proteinExistence type="inferred from homology"/>
<sequence>MIEIMIDLQGGAKAPLYEKIYEYIKRDVIEGKIPVGEKLPSTRLLAKHLSVSRSTVEMAYEQLLAEGYIKAEPCRGFFVCDITELYEFGHIEKDFKHTFTFGKKEQEETACSHVIDFSPYAIDTMHFPYNVWRKLNKNALLDDREELLLSGDGQGDYGLRKAIAAYLHQARGVNCQPDQLIIGAGNEYLEILLTQILGRNKRVLMENPTYLQAYHTFLNMGYQMTLVSVEEDGIDPQKVRNYDPDVVYIMPSHQFPLGTVMPLKQRLELLKWALEKEERYLIEDDHDSEYRYRGKPIPSLQSVDHFEKVIYIGTFSKSIAPSLRISYMVLPPELLKRYHEKCGFYSTTVPKIQQEILRAFIEEGHFERHLNKMRGIYRAKHDFLLAELKKRSWVEKIYGDHAGLHVLVQVNTEKKETEICDLAEKQGIRIYGISEYVVRKSEQSCNETVRNKNASIESEKNNFAGTVPHKPILLLGYGRLGEDEIQKGLLILDTII</sequence>
<dbReference type="Gene3D" id="3.40.640.10">
    <property type="entry name" value="Type I PLP-dependent aspartate aminotransferase-like (Major domain)"/>
    <property type="match status" value="1"/>
</dbReference>
<gene>
    <name evidence="7" type="primary">gabR_1</name>
    <name evidence="12" type="ORF">DW264_11835</name>
    <name evidence="11" type="ORF">DW856_07415</name>
    <name evidence="10" type="ORF">DW927_10250</name>
    <name evidence="7" type="ORF">ERS852572_00142</name>
    <name evidence="9" type="ORF">GCK47_00230</name>
    <name evidence="8" type="ORF">GMD50_01880</name>
</gene>
<dbReference type="PROSITE" id="PS50949">
    <property type="entry name" value="HTH_GNTR"/>
    <property type="match status" value="1"/>
</dbReference>
<evidence type="ECO:0000256" key="4">
    <source>
        <dbReference type="ARBA" id="ARBA00023125"/>
    </source>
</evidence>
<name>A0A173R2M0_9FIRM</name>
<evidence type="ECO:0000256" key="5">
    <source>
        <dbReference type="ARBA" id="ARBA00023163"/>
    </source>
</evidence>
<dbReference type="InterPro" id="IPR015424">
    <property type="entry name" value="PyrdxlP-dep_Trfase"/>
</dbReference>
<reference evidence="7 13" key="1">
    <citation type="submission" date="2015-09" db="EMBL/GenBank/DDBJ databases">
        <authorList>
            <consortium name="Pathogen Informatics"/>
        </authorList>
    </citation>
    <scope>NUCLEOTIDE SEQUENCE [LARGE SCALE GENOMIC DNA]</scope>
    <source>
        <strain evidence="7 13">2789STDY5834960</strain>
    </source>
</reference>
<accession>A0A173R2M0</accession>
<organism evidence="7 13">
    <name type="scientific">Roseburia intestinalis</name>
    <dbReference type="NCBI Taxonomy" id="166486"/>
    <lineage>
        <taxon>Bacteria</taxon>
        <taxon>Bacillati</taxon>
        <taxon>Bacillota</taxon>
        <taxon>Clostridia</taxon>
        <taxon>Lachnospirales</taxon>
        <taxon>Lachnospiraceae</taxon>
        <taxon>Roseburia</taxon>
    </lineage>
</organism>
<reference evidence="9 18" key="4">
    <citation type="submission" date="2019-10" db="EMBL/GenBank/DDBJ databases">
        <title>Roseburia spp. ameliorate alcoholic fatty liver via restoration of gut barrier function.</title>
        <authorList>
            <person name="Seo B."/>
            <person name="Ko G."/>
        </authorList>
    </citation>
    <scope>NUCLEOTIDE SEQUENCE [LARGE SCALE GENOMIC DNA]</scope>
    <source>
        <strain evidence="9 18">SNUG30017</strain>
    </source>
</reference>
<evidence type="ECO:0000313" key="16">
    <source>
        <dbReference type="Proteomes" id="UP000284465"/>
    </source>
</evidence>
<dbReference type="PaxDb" id="166486-ERS852572_00142"/>
<evidence type="ECO:0000313" key="7">
    <source>
        <dbReference type="EMBL" id="CUM72140.1"/>
    </source>
</evidence>
<keyword evidence="8" id="KW-0808">Transferase</keyword>
<dbReference type="EMBL" id="CYXZ01000001">
    <property type="protein sequence ID" value="CUM72140.1"/>
    <property type="molecule type" value="Genomic_DNA"/>
</dbReference>
<dbReference type="CDD" id="cd00609">
    <property type="entry name" value="AAT_like"/>
    <property type="match status" value="1"/>
</dbReference>
<dbReference type="EMBL" id="QRID01000011">
    <property type="protein sequence ID" value="RHG27442.1"/>
    <property type="molecule type" value="Genomic_DNA"/>
</dbReference>
<dbReference type="Proteomes" id="UP000283513">
    <property type="component" value="Unassembled WGS sequence"/>
</dbReference>
<evidence type="ECO:0000313" key="13">
    <source>
        <dbReference type="Proteomes" id="UP000095350"/>
    </source>
</evidence>
<dbReference type="Pfam" id="PF00155">
    <property type="entry name" value="Aminotran_1_2"/>
    <property type="match status" value="1"/>
</dbReference>
<dbReference type="EMBL" id="QSFP01000010">
    <property type="protein sequence ID" value="RHA66964.1"/>
    <property type="molecule type" value="Genomic_DNA"/>
</dbReference>
<protein>
    <submittedName>
        <fullName evidence="8">Aminotransferase class I/II-fold pyridoxal phosphate-dependent enzyme</fullName>
    </submittedName>
    <submittedName>
        <fullName evidence="7">HTH-type transcriptional regulatory protein gabR</fullName>
    </submittedName>
    <submittedName>
        <fullName evidence="10">PLP-dependent aminotransferase family protein</fullName>
    </submittedName>
</protein>
<dbReference type="InterPro" id="IPR036388">
    <property type="entry name" value="WH-like_DNA-bd_sf"/>
</dbReference>
<dbReference type="GO" id="GO:0003700">
    <property type="term" value="F:DNA-binding transcription factor activity"/>
    <property type="evidence" value="ECO:0007669"/>
    <property type="project" value="InterPro"/>
</dbReference>